<feature type="chain" id="PRO_5043455919" description="DUF4794 domain-containing protein" evidence="2">
    <location>
        <begin position="31"/>
        <end position="242"/>
    </location>
</feature>
<dbReference type="AlphaFoldDB" id="A0A182F5T0"/>
<dbReference type="VEuPathDB" id="VectorBase:AALB20_034867"/>
<dbReference type="Proteomes" id="UP000069272">
    <property type="component" value="Chromosome 2L"/>
</dbReference>
<reference evidence="3 4" key="1">
    <citation type="journal article" date="2017" name="G3 (Bethesda)">
        <title>The Physical Genome Mapping of Anopheles albimanus Corrected Scaffold Misassemblies and Identified Interarm Rearrangements in Genus Anopheles.</title>
        <authorList>
            <person name="Artemov G.N."/>
            <person name="Peery A.N."/>
            <person name="Jiang X."/>
            <person name="Tu Z."/>
            <person name="Stegniy V.N."/>
            <person name="Sharakhova M.V."/>
            <person name="Sharakhov I.V."/>
        </authorList>
    </citation>
    <scope>NUCLEOTIDE SEQUENCE [LARGE SCALE GENOMIC DNA]</scope>
    <source>
        <strain evidence="3 4">ALBI9_A</strain>
    </source>
</reference>
<organism evidence="3 4">
    <name type="scientific">Anopheles albimanus</name>
    <name type="common">New world malaria mosquito</name>
    <dbReference type="NCBI Taxonomy" id="7167"/>
    <lineage>
        <taxon>Eukaryota</taxon>
        <taxon>Metazoa</taxon>
        <taxon>Ecdysozoa</taxon>
        <taxon>Arthropoda</taxon>
        <taxon>Hexapoda</taxon>
        <taxon>Insecta</taxon>
        <taxon>Pterygota</taxon>
        <taxon>Neoptera</taxon>
        <taxon>Endopterygota</taxon>
        <taxon>Diptera</taxon>
        <taxon>Nematocera</taxon>
        <taxon>Culicoidea</taxon>
        <taxon>Culicidae</taxon>
        <taxon>Anophelinae</taxon>
        <taxon>Anopheles</taxon>
    </lineage>
</organism>
<feature type="region of interest" description="Disordered" evidence="1">
    <location>
        <begin position="48"/>
        <end position="156"/>
    </location>
</feature>
<evidence type="ECO:0000313" key="4">
    <source>
        <dbReference type="Proteomes" id="UP000069272"/>
    </source>
</evidence>
<proteinExistence type="predicted"/>
<dbReference type="KEGG" id="aali:118468417"/>
<keyword evidence="2" id="KW-0732">Signal</keyword>
<reference evidence="3" key="2">
    <citation type="submission" date="2022-08" db="UniProtKB">
        <authorList>
            <consortium name="EnsemblMetazoa"/>
        </authorList>
    </citation>
    <scope>IDENTIFICATION</scope>
    <source>
        <strain evidence="3">STECLA/ALBI9_A</strain>
    </source>
</reference>
<name>A0A182F5T0_ANOAL</name>
<evidence type="ECO:0008006" key="5">
    <source>
        <dbReference type="Google" id="ProtNLM"/>
    </source>
</evidence>
<keyword evidence="4" id="KW-1185">Reference proteome</keyword>
<dbReference type="EnsemblMetazoa" id="AALB001825-RA">
    <property type="protein sequence ID" value="AALB001825-PA"/>
    <property type="gene ID" value="AALB001825"/>
</dbReference>
<evidence type="ECO:0000313" key="3">
    <source>
        <dbReference type="EnsemblMetazoa" id="AALB001825-PA"/>
    </source>
</evidence>
<dbReference type="RefSeq" id="XP_035795072.1">
    <property type="nucleotide sequence ID" value="XM_035939179.1"/>
</dbReference>
<feature type="compositionally biased region" description="Low complexity" evidence="1">
    <location>
        <begin position="130"/>
        <end position="139"/>
    </location>
</feature>
<protein>
    <recommendedName>
        <fullName evidence="5">DUF4794 domain-containing protein</fullName>
    </recommendedName>
</protein>
<feature type="compositionally biased region" description="Acidic residues" evidence="1">
    <location>
        <begin position="56"/>
        <end position="69"/>
    </location>
</feature>
<sequence>MAHVPFAGRWSPGLWHVCLLSVIIWQLADARAGSRWRKPIGRALVHKSDDSSYYETDSDSDSEDADNGDDSSVPLGPYSKDTSSVEIEFDDSDEQQEHHHLGHSLPAGYSSSEAESGEEEDEQANLIAQLTTHGLSHGTGKTKKHKGRSASQPPPVTIAVPYPVHVERKVPVFIETKVPVYVEKKVEVPVDRPYQVPVYHREVVHVPKPVIFNVDRPYPVYVPRTIVKYGPVRVRINSRSRY</sequence>
<dbReference type="OrthoDB" id="7740109at2759"/>
<evidence type="ECO:0000256" key="2">
    <source>
        <dbReference type="SAM" id="SignalP"/>
    </source>
</evidence>
<dbReference type="VEuPathDB" id="VectorBase:AALB001825"/>
<dbReference type="STRING" id="7167.A0A182F5T0"/>
<feature type="signal peptide" evidence="2">
    <location>
        <begin position="1"/>
        <end position="30"/>
    </location>
</feature>
<dbReference type="GeneID" id="118468417"/>
<evidence type="ECO:0000256" key="1">
    <source>
        <dbReference type="SAM" id="MobiDB-lite"/>
    </source>
</evidence>
<accession>A0A182F5T0</accession>